<dbReference type="InterPro" id="IPR024760">
    <property type="entry name" value="HTH_dom_conjug_TS-like"/>
</dbReference>
<accession>A0A923LX68</accession>
<dbReference type="AlphaFoldDB" id="A0A923LX68"/>
<reference evidence="2" key="1">
    <citation type="submission" date="2020-08" db="EMBL/GenBank/DDBJ databases">
        <title>Genome public.</title>
        <authorList>
            <person name="Liu C."/>
            <person name="Sun Q."/>
        </authorList>
    </citation>
    <scope>NUCLEOTIDE SEQUENCE</scope>
    <source>
        <strain evidence="2">NSJ-28</strain>
    </source>
</reference>
<evidence type="ECO:0000313" key="3">
    <source>
        <dbReference type="Proteomes" id="UP000606499"/>
    </source>
</evidence>
<dbReference type="Pfam" id="PF12645">
    <property type="entry name" value="HTH_16"/>
    <property type="match status" value="1"/>
</dbReference>
<protein>
    <submittedName>
        <fullName evidence="2">Helix-turn-helix domain-containing protein</fullName>
    </submittedName>
</protein>
<gene>
    <name evidence="2" type="ORF">H8S45_15355</name>
</gene>
<dbReference type="RefSeq" id="WP_186950512.1">
    <property type="nucleotide sequence ID" value="NZ_JACOPL010000032.1"/>
</dbReference>
<comment type="caution">
    <text evidence="2">The sequence shown here is derived from an EMBL/GenBank/DDBJ whole genome shotgun (WGS) entry which is preliminary data.</text>
</comment>
<sequence>MKSKAKEKRILSYDTVKKAVHGDEQAMLRVVHFFQPIIHSNALRPCIDEQGNYTFYVDRFVKGHIENGLLRANWDYQKYWNK</sequence>
<name>A0A923LX68_9FIRM</name>
<evidence type="ECO:0000259" key="1">
    <source>
        <dbReference type="Pfam" id="PF12645"/>
    </source>
</evidence>
<feature type="domain" description="Helix-turn-helix conjugative transposon-like" evidence="1">
    <location>
        <begin position="13"/>
        <end position="72"/>
    </location>
</feature>
<proteinExistence type="predicted"/>
<keyword evidence="3" id="KW-1185">Reference proteome</keyword>
<organism evidence="2 3">
    <name type="scientific">Agathobaculum faecis</name>
    <dbReference type="NCBI Taxonomy" id="2763013"/>
    <lineage>
        <taxon>Bacteria</taxon>
        <taxon>Bacillati</taxon>
        <taxon>Bacillota</taxon>
        <taxon>Clostridia</taxon>
        <taxon>Eubacteriales</taxon>
        <taxon>Butyricicoccaceae</taxon>
        <taxon>Agathobaculum</taxon>
    </lineage>
</organism>
<dbReference type="Proteomes" id="UP000606499">
    <property type="component" value="Unassembled WGS sequence"/>
</dbReference>
<evidence type="ECO:0000313" key="2">
    <source>
        <dbReference type="EMBL" id="MBC5726819.1"/>
    </source>
</evidence>
<dbReference type="EMBL" id="JACOPL010000032">
    <property type="protein sequence ID" value="MBC5726819.1"/>
    <property type="molecule type" value="Genomic_DNA"/>
</dbReference>